<accession>A0A6J6MYK8</accession>
<evidence type="ECO:0000313" key="1">
    <source>
        <dbReference type="EMBL" id="CAB4678942.1"/>
    </source>
</evidence>
<dbReference type="AlphaFoldDB" id="A0A6J6MYK8"/>
<reference evidence="1" key="1">
    <citation type="submission" date="2020-05" db="EMBL/GenBank/DDBJ databases">
        <authorList>
            <person name="Chiriac C."/>
            <person name="Salcher M."/>
            <person name="Ghai R."/>
            <person name="Kavagutti S V."/>
        </authorList>
    </citation>
    <scope>NUCLEOTIDE SEQUENCE</scope>
</reference>
<organism evidence="1">
    <name type="scientific">freshwater metagenome</name>
    <dbReference type="NCBI Taxonomy" id="449393"/>
    <lineage>
        <taxon>unclassified sequences</taxon>
        <taxon>metagenomes</taxon>
        <taxon>ecological metagenomes</taxon>
    </lineage>
</organism>
<dbReference type="EMBL" id="CAEZWU010000233">
    <property type="protein sequence ID" value="CAB4678942.1"/>
    <property type="molecule type" value="Genomic_DNA"/>
</dbReference>
<protein>
    <submittedName>
        <fullName evidence="1">Unannotated protein</fullName>
    </submittedName>
</protein>
<proteinExistence type="predicted"/>
<gene>
    <name evidence="1" type="ORF">UFOPK2292_01292</name>
</gene>
<name>A0A6J6MYK8_9ZZZZ</name>
<dbReference type="Gene3D" id="3.30.460.40">
    <property type="match status" value="1"/>
</dbReference>
<dbReference type="InterPro" id="IPR043519">
    <property type="entry name" value="NT_sf"/>
</dbReference>
<sequence>MPKSESVFASLDLAAEPQLRLTELIAALTHNAVDFVVIGGVAAQLHQLPMPATVDLDITPSRTPENLKRLAKVFDEIDAALATASEYGTWFPRHPISNWAQYDTLHLVTKFGLLDLVFSPEGSEDGFNELIRESQKIQLGKQSVRVISIDTWERLKLATKRDKDIFHLLLLARHREQII</sequence>
<dbReference type="SUPFAM" id="SSF81301">
    <property type="entry name" value="Nucleotidyltransferase"/>
    <property type="match status" value="1"/>
</dbReference>